<proteinExistence type="inferred from homology"/>
<evidence type="ECO:0000256" key="3">
    <source>
        <dbReference type="ARBA" id="ARBA00022475"/>
    </source>
</evidence>
<dbReference type="GO" id="GO:0005275">
    <property type="term" value="F:amine transmembrane transporter activity"/>
    <property type="evidence" value="ECO:0007669"/>
    <property type="project" value="TreeGrafter"/>
</dbReference>
<feature type="transmembrane region" description="Helical" evidence="9">
    <location>
        <begin position="426"/>
        <end position="446"/>
    </location>
</feature>
<dbReference type="CDD" id="cd13641">
    <property type="entry name" value="PBP2_HisX_like"/>
    <property type="match status" value="1"/>
</dbReference>
<accession>A0A420XIK3</accession>
<comment type="similarity">
    <text evidence="8">In the N-terminal section; belongs to the binding-protein-dependent transport system permease family.</text>
</comment>
<feature type="transmembrane region" description="Helical" evidence="9">
    <location>
        <begin position="546"/>
        <end position="570"/>
    </location>
</feature>
<comment type="subcellular location">
    <subcellularLocation>
        <location evidence="1 9">Cell membrane</location>
        <topology evidence="1 9">Multi-pass membrane protein</topology>
    </subcellularLocation>
</comment>
<dbReference type="Proteomes" id="UP000280099">
    <property type="component" value="Unassembled WGS sequence"/>
</dbReference>
<comment type="similarity">
    <text evidence="7">In the C-terminal section; belongs to the OsmX family.</text>
</comment>
<dbReference type="SUPFAM" id="SSF161098">
    <property type="entry name" value="MetI-like"/>
    <property type="match status" value="1"/>
</dbReference>
<dbReference type="EMBL" id="RBJC01000004">
    <property type="protein sequence ID" value="RKR77076.1"/>
    <property type="molecule type" value="Genomic_DNA"/>
</dbReference>
<evidence type="ECO:0000313" key="12">
    <source>
        <dbReference type="EMBL" id="RKR77076.1"/>
    </source>
</evidence>
<comment type="similarity">
    <text evidence="9">Belongs to the binding-protein-dependent transport system permease family.</text>
</comment>
<dbReference type="GO" id="GO:0015871">
    <property type="term" value="P:choline transport"/>
    <property type="evidence" value="ECO:0007669"/>
    <property type="project" value="TreeGrafter"/>
</dbReference>
<evidence type="ECO:0000256" key="4">
    <source>
        <dbReference type="ARBA" id="ARBA00022692"/>
    </source>
</evidence>
<evidence type="ECO:0000256" key="1">
    <source>
        <dbReference type="ARBA" id="ARBA00004651"/>
    </source>
</evidence>
<feature type="chain" id="PRO_5019407999" evidence="10">
    <location>
        <begin position="21"/>
        <end position="606"/>
    </location>
</feature>
<evidence type="ECO:0000259" key="11">
    <source>
        <dbReference type="PROSITE" id="PS50928"/>
    </source>
</evidence>
<keyword evidence="10" id="KW-0732">Signal</keyword>
<dbReference type="PROSITE" id="PS50928">
    <property type="entry name" value="ABC_TM1"/>
    <property type="match status" value="1"/>
</dbReference>
<feature type="signal peptide" evidence="10">
    <location>
        <begin position="1"/>
        <end position="20"/>
    </location>
</feature>
<dbReference type="PANTHER" id="PTHR47737">
    <property type="entry name" value="GLYCINE BETAINE/PROLINE BETAINE TRANSPORT SYSTEM PERMEASE PROTEIN PROW"/>
    <property type="match status" value="1"/>
</dbReference>
<keyword evidence="13" id="KW-1185">Reference proteome</keyword>
<comment type="caution">
    <text evidence="12">The sequence shown here is derived from an EMBL/GenBank/DDBJ whole genome shotgun (WGS) entry which is preliminary data.</text>
</comment>
<dbReference type="Pfam" id="PF04069">
    <property type="entry name" value="OpuAC"/>
    <property type="match status" value="1"/>
</dbReference>
<feature type="transmembrane region" description="Helical" evidence="9">
    <location>
        <begin position="371"/>
        <end position="393"/>
    </location>
</feature>
<evidence type="ECO:0000256" key="7">
    <source>
        <dbReference type="ARBA" id="ARBA00035642"/>
    </source>
</evidence>
<evidence type="ECO:0000256" key="5">
    <source>
        <dbReference type="ARBA" id="ARBA00022989"/>
    </source>
</evidence>
<organism evidence="12 13">
    <name type="scientific">Otariodibacter oris</name>
    <dbReference type="NCBI Taxonomy" id="1032623"/>
    <lineage>
        <taxon>Bacteria</taxon>
        <taxon>Pseudomonadati</taxon>
        <taxon>Pseudomonadota</taxon>
        <taxon>Gammaproteobacteria</taxon>
        <taxon>Pasteurellales</taxon>
        <taxon>Pasteurellaceae</taxon>
        <taxon>Otariodibacter</taxon>
    </lineage>
</organism>
<name>A0A420XIK3_9PAST</name>
<dbReference type="SUPFAM" id="SSF53850">
    <property type="entry name" value="Periplasmic binding protein-like II"/>
    <property type="match status" value="1"/>
</dbReference>
<evidence type="ECO:0000256" key="8">
    <source>
        <dbReference type="ARBA" id="ARBA00035652"/>
    </source>
</evidence>
<feature type="transmembrane region" description="Helical" evidence="9">
    <location>
        <begin position="485"/>
        <end position="505"/>
    </location>
</feature>
<dbReference type="GO" id="GO:0031460">
    <property type="term" value="P:glycine betaine transport"/>
    <property type="evidence" value="ECO:0007669"/>
    <property type="project" value="TreeGrafter"/>
</dbReference>
<sequence>MKKILSKLFLLFLISPFSYAAEEPIKFGGLTWESGQFTTALLQTIIEKGYGYPTQEVSGAGVALENALIQDDIQIIGEVWAGRSEVMQKAITDGQVKVVGDTLKGGATQGWYIPSYTREQYPQLKHVRDLPQFSFLFTDPNDPEHSRFLNCPTGWTCEVFNTHLLHNLGLDQQFNNTHPGTGAALDSEISSYYEQKKPILFYYWQPTGLMAKYDFVPLEFPAHNATCWAELLKADSDTDCVSGFPVSKLAVAVSEKFTQDYPDLVDFLEKVQLEPKELNQQILEMTEQRRTGAEQAVIFLQKNAKRWESWVNPQVAEQLKSSFMPQASSGFFPEWSVQTPFNQWLKIFVQNHGDLFRQVSHYLQQYVLNPVGYFFAQIPAWLFIGLIAVIVWHSTRKWHFTILSALGLFLIGSFGLWSAAMQTVSLMLVSIGLTVIVGIPLGILLARYSKIYRVILPLLDIMQTMPSFVYLIPVLMLFGIGEVPAVFACMIYAIVPLIRLTVLGIQQIDKELIETGKAFGSSRWQMLKWITLPLAKPQIMAGINQTVMMSLAMVVLASMIGASGLGQIILQAIQTLNVGQGLQAGGAIVILAIIVDRVTQGYGGKK</sequence>
<dbReference type="AlphaFoldDB" id="A0A420XIK3"/>
<evidence type="ECO:0000256" key="2">
    <source>
        <dbReference type="ARBA" id="ARBA00022448"/>
    </source>
</evidence>
<reference evidence="12 13" key="1">
    <citation type="submission" date="2018-10" db="EMBL/GenBank/DDBJ databases">
        <title>Genomic Encyclopedia of Type Strains, Phase IV (KMG-IV): sequencing the most valuable type-strain genomes for metagenomic binning, comparative biology and taxonomic classification.</title>
        <authorList>
            <person name="Goeker M."/>
        </authorList>
    </citation>
    <scope>NUCLEOTIDE SEQUENCE [LARGE SCALE GENOMIC DNA]</scope>
    <source>
        <strain evidence="12 13">DSM 23800</strain>
    </source>
</reference>
<feature type="transmembrane region" description="Helical" evidence="9">
    <location>
        <begin position="458"/>
        <end position="479"/>
    </location>
</feature>
<dbReference type="Gene3D" id="3.40.190.100">
    <property type="entry name" value="Glycine betaine-binding periplasmic protein, domain 2"/>
    <property type="match status" value="1"/>
</dbReference>
<keyword evidence="3" id="KW-1003">Cell membrane</keyword>
<protein>
    <submittedName>
        <fullName evidence="12">Glycine betaine/proline transport system substrate-binding protein</fullName>
    </submittedName>
</protein>
<evidence type="ECO:0000256" key="9">
    <source>
        <dbReference type="RuleBase" id="RU363032"/>
    </source>
</evidence>
<evidence type="ECO:0000256" key="10">
    <source>
        <dbReference type="SAM" id="SignalP"/>
    </source>
</evidence>
<dbReference type="GO" id="GO:0043190">
    <property type="term" value="C:ATP-binding cassette (ABC) transporter complex"/>
    <property type="evidence" value="ECO:0007669"/>
    <property type="project" value="InterPro"/>
</dbReference>
<evidence type="ECO:0000256" key="6">
    <source>
        <dbReference type="ARBA" id="ARBA00023136"/>
    </source>
</evidence>
<dbReference type="RefSeq" id="WP_195759394.1">
    <property type="nucleotide sequence ID" value="NZ_CP016604.1"/>
</dbReference>
<dbReference type="PANTHER" id="PTHR47737:SF1">
    <property type="entry name" value="GLYCINE BETAINE_PROLINE BETAINE TRANSPORT SYSTEM PERMEASE PROTEIN PROW"/>
    <property type="match status" value="1"/>
</dbReference>
<dbReference type="InterPro" id="IPR035906">
    <property type="entry name" value="MetI-like_sf"/>
</dbReference>
<dbReference type="InterPro" id="IPR000515">
    <property type="entry name" value="MetI-like"/>
</dbReference>
<dbReference type="FunFam" id="1.10.3720.10:FF:000001">
    <property type="entry name" value="Glycine betaine ABC transporter, permease"/>
    <property type="match status" value="1"/>
</dbReference>
<feature type="transmembrane region" description="Helical" evidence="9">
    <location>
        <begin position="400"/>
        <end position="420"/>
    </location>
</feature>
<feature type="transmembrane region" description="Helical" evidence="9">
    <location>
        <begin position="582"/>
        <end position="599"/>
    </location>
</feature>
<evidence type="ECO:0000313" key="13">
    <source>
        <dbReference type="Proteomes" id="UP000280099"/>
    </source>
</evidence>
<keyword evidence="5 9" id="KW-1133">Transmembrane helix</keyword>
<keyword evidence="6 9" id="KW-0472">Membrane</keyword>
<dbReference type="CDD" id="cd06261">
    <property type="entry name" value="TM_PBP2"/>
    <property type="match status" value="1"/>
</dbReference>
<gene>
    <name evidence="12" type="ORF">DES31_0397</name>
</gene>
<feature type="domain" description="ABC transmembrane type-1" evidence="11">
    <location>
        <begin position="420"/>
        <end position="599"/>
    </location>
</feature>
<dbReference type="Pfam" id="PF00528">
    <property type="entry name" value="BPD_transp_1"/>
    <property type="match status" value="1"/>
</dbReference>
<keyword evidence="4 9" id="KW-0812">Transmembrane</keyword>
<dbReference type="GO" id="GO:0015226">
    <property type="term" value="F:carnitine transmembrane transporter activity"/>
    <property type="evidence" value="ECO:0007669"/>
    <property type="project" value="TreeGrafter"/>
</dbReference>
<dbReference type="Gene3D" id="1.10.3720.10">
    <property type="entry name" value="MetI-like"/>
    <property type="match status" value="1"/>
</dbReference>
<dbReference type="InterPro" id="IPR007210">
    <property type="entry name" value="ABC_Gly_betaine_transp_sub-bd"/>
</dbReference>
<keyword evidence="2 9" id="KW-0813">Transport</keyword>